<dbReference type="GO" id="GO:0050661">
    <property type="term" value="F:NADP binding"/>
    <property type="evidence" value="ECO:0007669"/>
    <property type="project" value="InterPro"/>
</dbReference>
<sequence>MLFNGPAIDSIIDDNFLRAIRGKTIVNTSSVPVEFSQSFAQRVHQADGKFLDMPVSGSKIPAEQGQLVGMIVGDPVIAERIRIILEPITCAAVYCGPIGSGFEDEICRQFTPHYPDGWIGRVDESCPGTRS</sequence>
<protein>
    <recommendedName>
        <fullName evidence="1">6-phosphogluconate dehydrogenase NADP-binding domain-containing protein</fullName>
    </recommendedName>
</protein>
<reference evidence="2" key="2">
    <citation type="journal article" date="2023" name="IMA Fungus">
        <title>Comparative genomic study of the Penicillium genus elucidates a diverse pangenome and 15 lateral gene transfer events.</title>
        <authorList>
            <person name="Petersen C."/>
            <person name="Sorensen T."/>
            <person name="Nielsen M.R."/>
            <person name="Sondergaard T.E."/>
            <person name="Sorensen J.L."/>
            <person name="Fitzpatrick D.A."/>
            <person name="Frisvad J.C."/>
            <person name="Nielsen K.L."/>
        </authorList>
    </citation>
    <scope>NUCLEOTIDE SEQUENCE</scope>
    <source>
        <strain evidence="2">IBT 21917</strain>
    </source>
</reference>
<feature type="domain" description="6-phosphogluconate dehydrogenase NADP-binding" evidence="1">
    <location>
        <begin position="1"/>
        <end position="94"/>
    </location>
</feature>
<dbReference type="Gene3D" id="3.40.50.720">
    <property type="entry name" value="NAD(P)-binding Rossmann-like Domain"/>
    <property type="match status" value="1"/>
</dbReference>
<dbReference type="InterPro" id="IPR051265">
    <property type="entry name" value="HIBADH-related_NP60_sf"/>
</dbReference>
<dbReference type="PANTHER" id="PTHR43580">
    <property type="entry name" value="OXIDOREDUCTASE GLYR1-RELATED"/>
    <property type="match status" value="1"/>
</dbReference>
<dbReference type="Proteomes" id="UP001146351">
    <property type="component" value="Unassembled WGS sequence"/>
</dbReference>
<dbReference type="Pfam" id="PF03446">
    <property type="entry name" value="NAD_binding_2"/>
    <property type="match status" value="1"/>
</dbReference>
<organism evidence="2 3">
    <name type="scientific">Penicillium capsulatum</name>
    <dbReference type="NCBI Taxonomy" id="69766"/>
    <lineage>
        <taxon>Eukaryota</taxon>
        <taxon>Fungi</taxon>
        <taxon>Dikarya</taxon>
        <taxon>Ascomycota</taxon>
        <taxon>Pezizomycotina</taxon>
        <taxon>Eurotiomycetes</taxon>
        <taxon>Eurotiomycetidae</taxon>
        <taxon>Eurotiales</taxon>
        <taxon>Aspergillaceae</taxon>
        <taxon>Penicillium</taxon>
    </lineage>
</organism>
<comment type="caution">
    <text evidence="2">The sequence shown here is derived from an EMBL/GenBank/DDBJ whole genome shotgun (WGS) entry which is preliminary data.</text>
</comment>
<accession>A0A9W9LF88</accession>
<name>A0A9W9LF88_9EURO</name>
<dbReference type="AlphaFoldDB" id="A0A9W9LF88"/>
<evidence type="ECO:0000259" key="1">
    <source>
        <dbReference type="Pfam" id="PF03446"/>
    </source>
</evidence>
<dbReference type="SUPFAM" id="SSF51735">
    <property type="entry name" value="NAD(P)-binding Rossmann-fold domains"/>
    <property type="match status" value="1"/>
</dbReference>
<dbReference type="InterPro" id="IPR036291">
    <property type="entry name" value="NAD(P)-bd_dom_sf"/>
</dbReference>
<keyword evidence="3" id="KW-1185">Reference proteome</keyword>
<evidence type="ECO:0000313" key="3">
    <source>
        <dbReference type="Proteomes" id="UP001146351"/>
    </source>
</evidence>
<dbReference type="OrthoDB" id="21615at2759"/>
<proteinExistence type="predicted"/>
<evidence type="ECO:0000313" key="2">
    <source>
        <dbReference type="EMBL" id="KAJ5152152.1"/>
    </source>
</evidence>
<dbReference type="PANTHER" id="PTHR43580:SF2">
    <property type="entry name" value="CYTOKINE-LIKE NUCLEAR FACTOR N-PAC"/>
    <property type="match status" value="1"/>
</dbReference>
<dbReference type="EMBL" id="JAPQKO010000008">
    <property type="protein sequence ID" value="KAJ5152152.1"/>
    <property type="molecule type" value="Genomic_DNA"/>
</dbReference>
<dbReference type="InterPro" id="IPR006115">
    <property type="entry name" value="6PGDH_NADP-bd"/>
</dbReference>
<reference evidence="2" key="1">
    <citation type="submission" date="2022-11" db="EMBL/GenBank/DDBJ databases">
        <authorList>
            <person name="Petersen C."/>
        </authorList>
    </citation>
    <scope>NUCLEOTIDE SEQUENCE</scope>
    <source>
        <strain evidence="2">IBT 21917</strain>
    </source>
</reference>
<gene>
    <name evidence="2" type="ORF">N7492_010447</name>
</gene>